<evidence type="ECO:0000313" key="2">
    <source>
        <dbReference type="EMBL" id="VAX34035.1"/>
    </source>
</evidence>
<proteinExistence type="predicted"/>
<dbReference type="EMBL" id="UOGI01000244">
    <property type="protein sequence ID" value="VAX34035.1"/>
    <property type="molecule type" value="Genomic_DNA"/>
</dbReference>
<gene>
    <name evidence="2" type="ORF">MNBD_NITROSPIRAE03-899</name>
</gene>
<keyword evidence="1" id="KW-0812">Transmembrane</keyword>
<sequence length="60" mass="6789">MNEKLKNISWSILGFLFLIGIFLIAIMLLKGGLWLSAKIYPWLVIIMNLALAVSIFILLP</sequence>
<name>A0A3B1DQK6_9ZZZZ</name>
<evidence type="ECO:0000256" key="1">
    <source>
        <dbReference type="SAM" id="Phobius"/>
    </source>
</evidence>
<protein>
    <submittedName>
        <fullName evidence="2">Uncharacterized protein</fullName>
    </submittedName>
</protein>
<feature type="transmembrane region" description="Helical" evidence="1">
    <location>
        <begin position="39"/>
        <end position="59"/>
    </location>
</feature>
<accession>A0A3B1DQK6</accession>
<reference evidence="2" key="1">
    <citation type="submission" date="2018-06" db="EMBL/GenBank/DDBJ databases">
        <authorList>
            <person name="Zhirakovskaya E."/>
        </authorList>
    </citation>
    <scope>NUCLEOTIDE SEQUENCE</scope>
</reference>
<keyword evidence="1" id="KW-1133">Transmembrane helix</keyword>
<dbReference type="AlphaFoldDB" id="A0A3B1DQK6"/>
<keyword evidence="1" id="KW-0472">Membrane</keyword>
<feature type="non-terminal residue" evidence="2">
    <location>
        <position position="60"/>
    </location>
</feature>
<organism evidence="2">
    <name type="scientific">hydrothermal vent metagenome</name>
    <dbReference type="NCBI Taxonomy" id="652676"/>
    <lineage>
        <taxon>unclassified sequences</taxon>
        <taxon>metagenomes</taxon>
        <taxon>ecological metagenomes</taxon>
    </lineage>
</organism>
<feature type="transmembrane region" description="Helical" evidence="1">
    <location>
        <begin position="12"/>
        <end position="33"/>
    </location>
</feature>